<dbReference type="PANTHER" id="PTHR43394">
    <property type="entry name" value="ATP-DEPENDENT PERMEASE MDL1, MITOCHONDRIAL"/>
    <property type="match status" value="1"/>
</dbReference>
<dbReference type="PROSITE" id="PS00211">
    <property type="entry name" value="ABC_TRANSPORTER_1"/>
    <property type="match status" value="1"/>
</dbReference>
<dbReference type="PROSITE" id="PS50893">
    <property type="entry name" value="ABC_TRANSPORTER_2"/>
    <property type="match status" value="1"/>
</dbReference>
<proteinExistence type="predicted"/>
<feature type="domain" description="ABC transmembrane type-1" evidence="10">
    <location>
        <begin position="42"/>
        <end position="324"/>
    </location>
</feature>
<dbReference type="PANTHER" id="PTHR43394:SF1">
    <property type="entry name" value="ATP-BINDING CASSETTE SUB-FAMILY B MEMBER 10, MITOCHONDRIAL"/>
    <property type="match status" value="1"/>
</dbReference>
<evidence type="ECO:0000256" key="2">
    <source>
        <dbReference type="ARBA" id="ARBA00022692"/>
    </source>
</evidence>
<feature type="transmembrane region" description="Helical" evidence="8">
    <location>
        <begin position="41"/>
        <end position="62"/>
    </location>
</feature>
<keyword evidence="12" id="KW-1185">Reference proteome</keyword>
<evidence type="ECO:0000259" key="10">
    <source>
        <dbReference type="PROSITE" id="PS50929"/>
    </source>
</evidence>
<comment type="subcellular location">
    <subcellularLocation>
        <location evidence="1">Cell membrane</location>
        <topology evidence="1">Multi-pass membrane protein</topology>
    </subcellularLocation>
</comment>
<evidence type="ECO:0000313" key="12">
    <source>
        <dbReference type="Proteomes" id="UP001499854"/>
    </source>
</evidence>
<dbReference type="Gene3D" id="1.20.1560.10">
    <property type="entry name" value="ABC transporter type 1, transmembrane domain"/>
    <property type="match status" value="1"/>
</dbReference>
<evidence type="ECO:0000256" key="1">
    <source>
        <dbReference type="ARBA" id="ARBA00004651"/>
    </source>
</evidence>
<feature type="transmembrane region" description="Helical" evidence="8">
    <location>
        <begin position="77"/>
        <end position="98"/>
    </location>
</feature>
<dbReference type="SMART" id="SM00382">
    <property type="entry name" value="AAA"/>
    <property type="match status" value="1"/>
</dbReference>
<feature type="transmembrane region" description="Helical" evidence="8">
    <location>
        <begin position="152"/>
        <end position="177"/>
    </location>
</feature>
<dbReference type="SUPFAM" id="SSF90123">
    <property type="entry name" value="ABC transporter transmembrane region"/>
    <property type="match status" value="1"/>
</dbReference>
<keyword evidence="4 11" id="KW-0067">ATP-binding</keyword>
<keyword evidence="5 8" id="KW-1133">Transmembrane helix</keyword>
<dbReference type="InterPro" id="IPR039421">
    <property type="entry name" value="Type_1_exporter"/>
</dbReference>
<evidence type="ECO:0000256" key="4">
    <source>
        <dbReference type="ARBA" id="ARBA00022840"/>
    </source>
</evidence>
<dbReference type="Gene3D" id="3.40.50.300">
    <property type="entry name" value="P-loop containing nucleotide triphosphate hydrolases"/>
    <property type="match status" value="1"/>
</dbReference>
<evidence type="ECO:0000256" key="8">
    <source>
        <dbReference type="SAM" id="Phobius"/>
    </source>
</evidence>
<reference evidence="11 12" key="1">
    <citation type="journal article" date="2019" name="Int. J. Syst. Evol. Microbiol.">
        <title>The Global Catalogue of Microorganisms (GCM) 10K type strain sequencing project: providing services to taxonomists for standard genome sequencing and annotation.</title>
        <authorList>
            <consortium name="The Broad Institute Genomics Platform"/>
            <consortium name="The Broad Institute Genome Sequencing Center for Infectious Disease"/>
            <person name="Wu L."/>
            <person name="Ma J."/>
        </authorList>
    </citation>
    <scope>NUCLEOTIDE SEQUENCE [LARGE SCALE GENOMIC DNA]</scope>
    <source>
        <strain evidence="11 12">JCM 16013</strain>
    </source>
</reference>
<accession>A0ABN2RQP0</accession>
<dbReference type="InterPro" id="IPR017871">
    <property type="entry name" value="ABC_transporter-like_CS"/>
</dbReference>
<evidence type="ECO:0000256" key="5">
    <source>
        <dbReference type="ARBA" id="ARBA00022989"/>
    </source>
</evidence>
<gene>
    <name evidence="11" type="ORF">GCM10009838_36000</name>
</gene>
<dbReference type="Pfam" id="PF00664">
    <property type="entry name" value="ABC_membrane"/>
    <property type="match status" value="1"/>
</dbReference>
<evidence type="ECO:0000259" key="9">
    <source>
        <dbReference type="PROSITE" id="PS50893"/>
    </source>
</evidence>
<feature type="transmembrane region" description="Helical" evidence="8">
    <location>
        <begin position="183"/>
        <end position="199"/>
    </location>
</feature>
<sequence>MESTPAVPVPSKPKIPDDPGRGAFISLRRLTPFIRPYRGQMVLMTLAALGATLVGVAVPLLTKNLIDGPIAHHDKAALWPLGGLVLLFGIVEATLFWLRRWFLQRAALGIETDIRNAFYRHLQKLPVAFHDSWQSGQLVSRVSGDISSIRRFFGFALIFLVVNSATFLLVGGALVVIHPVMGLIIYAASVPLIVYGRVVDRRYHRQSRAAQDQAGDVATLVEESALGIRAIKAFGRQGLVFGRFDDRARQLRTLELRKIRTLSELWAVFALQPQTVLSLCVLIGAYAVSSGALSLGTLVAFISLYLTLLWPIESMAWLMAQSQEANSAAERIWEVLDTVPAIADPEDTRNAGDDRRGELVFENVGFRYPNSAKPIVSGFDLRVAPGETVALVGPTGCGKTTLTALVPRLYDPTEGRVLVDGVDIRELPLTELRRKVACAFEDPTLFSASVRENLTMGVPDATGEQIDEALAVAQAEFVHDLPWGLDTRVGEQGLTLSGGQRQRVALARAVLGRPSILVLDDPLSALDIHTEGKVEQALHSVLRGTTGLVVAHRPSTVLLADRVVLLSPAGPDGATIAAVGTHQELLRTCPAYRDILSQTSDLVDAADEAEAEAAEGELVEVTR</sequence>
<feature type="domain" description="ABC transporter" evidence="9">
    <location>
        <begin position="359"/>
        <end position="598"/>
    </location>
</feature>
<dbReference type="GO" id="GO:0005524">
    <property type="term" value="F:ATP binding"/>
    <property type="evidence" value="ECO:0007669"/>
    <property type="project" value="UniProtKB-KW"/>
</dbReference>
<evidence type="ECO:0000313" key="11">
    <source>
        <dbReference type="EMBL" id="GAA1973056.1"/>
    </source>
</evidence>
<keyword evidence="2 8" id="KW-0812">Transmembrane</keyword>
<dbReference type="SUPFAM" id="SSF52540">
    <property type="entry name" value="P-loop containing nucleoside triphosphate hydrolases"/>
    <property type="match status" value="1"/>
</dbReference>
<dbReference type="PROSITE" id="PS50929">
    <property type="entry name" value="ABC_TM1F"/>
    <property type="match status" value="1"/>
</dbReference>
<dbReference type="InterPro" id="IPR003593">
    <property type="entry name" value="AAA+_ATPase"/>
</dbReference>
<organism evidence="11 12">
    <name type="scientific">Catenulispora subtropica</name>
    <dbReference type="NCBI Taxonomy" id="450798"/>
    <lineage>
        <taxon>Bacteria</taxon>
        <taxon>Bacillati</taxon>
        <taxon>Actinomycetota</taxon>
        <taxon>Actinomycetes</taxon>
        <taxon>Catenulisporales</taxon>
        <taxon>Catenulisporaceae</taxon>
        <taxon>Catenulispora</taxon>
    </lineage>
</organism>
<dbReference type="CDD" id="cd18543">
    <property type="entry name" value="ABC_6TM_Rv0194_D1_like"/>
    <property type="match status" value="1"/>
</dbReference>
<dbReference type="InterPro" id="IPR027417">
    <property type="entry name" value="P-loop_NTPase"/>
</dbReference>
<dbReference type="InterPro" id="IPR003439">
    <property type="entry name" value="ABC_transporter-like_ATP-bd"/>
</dbReference>
<keyword evidence="3" id="KW-0547">Nucleotide-binding</keyword>
<comment type="caution">
    <text evidence="11">The sequence shown here is derived from an EMBL/GenBank/DDBJ whole genome shotgun (WGS) entry which is preliminary data.</text>
</comment>
<keyword evidence="6 8" id="KW-0472">Membrane</keyword>
<dbReference type="Pfam" id="PF00005">
    <property type="entry name" value="ABC_tran"/>
    <property type="match status" value="1"/>
</dbReference>
<evidence type="ECO:0000256" key="7">
    <source>
        <dbReference type="SAM" id="MobiDB-lite"/>
    </source>
</evidence>
<feature type="transmembrane region" description="Helical" evidence="8">
    <location>
        <begin position="292"/>
        <end position="312"/>
    </location>
</feature>
<dbReference type="RefSeq" id="WP_344658187.1">
    <property type="nucleotide sequence ID" value="NZ_BAAAQM010000018.1"/>
</dbReference>
<evidence type="ECO:0000256" key="6">
    <source>
        <dbReference type="ARBA" id="ARBA00023136"/>
    </source>
</evidence>
<dbReference type="Proteomes" id="UP001499854">
    <property type="component" value="Unassembled WGS sequence"/>
</dbReference>
<name>A0ABN2RQP0_9ACTN</name>
<dbReference type="EMBL" id="BAAAQM010000018">
    <property type="protein sequence ID" value="GAA1973056.1"/>
    <property type="molecule type" value="Genomic_DNA"/>
</dbReference>
<dbReference type="InterPro" id="IPR036640">
    <property type="entry name" value="ABC1_TM_sf"/>
</dbReference>
<protein>
    <submittedName>
        <fullName evidence="11">ABC transporter ATP-binding protein</fullName>
    </submittedName>
</protein>
<dbReference type="InterPro" id="IPR011527">
    <property type="entry name" value="ABC1_TM_dom"/>
</dbReference>
<feature type="region of interest" description="Disordered" evidence="7">
    <location>
        <begin position="1"/>
        <end position="20"/>
    </location>
</feature>
<evidence type="ECO:0000256" key="3">
    <source>
        <dbReference type="ARBA" id="ARBA00022741"/>
    </source>
</evidence>